<reference evidence="2 3" key="1">
    <citation type="journal article" date="2021" name="BMC Genomics">
        <title>Datura genome reveals duplications of psychoactive alkaloid biosynthetic genes and high mutation rate following tissue culture.</title>
        <authorList>
            <person name="Rajewski A."/>
            <person name="Carter-House D."/>
            <person name="Stajich J."/>
            <person name="Litt A."/>
        </authorList>
    </citation>
    <scope>NUCLEOTIDE SEQUENCE [LARGE SCALE GENOMIC DNA]</scope>
    <source>
        <strain evidence="2">AR-01</strain>
    </source>
</reference>
<feature type="region of interest" description="Disordered" evidence="1">
    <location>
        <begin position="170"/>
        <end position="189"/>
    </location>
</feature>
<gene>
    <name evidence="2" type="ORF">HAX54_052128</name>
</gene>
<proteinExistence type="predicted"/>
<feature type="region of interest" description="Disordered" evidence="1">
    <location>
        <begin position="240"/>
        <end position="265"/>
    </location>
</feature>
<comment type="caution">
    <text evidence="2">The sequence shown here is derived from an EMBL/GenBank/DDBJ whole genome shotgun (WGS) entry which is preliminary data.</text>
</comment>
<feature type="compositionally biased region" description="Basic and acidic residues" evidence="1">
    <location>
        <begin position="170"/>
        <end position="180"/>
    </location>
</feature>
<feature type="region of interest" description="Disordered" evidence="1">
    <location>
        <begin position="200"/>
        <end position="220"/>
    </location>
</feature>
<organism evidence="2 3">
    <name type="scientific">Datura stramonium</name>
    <name type="common">Jimsonweed</name>
    <name type="synonym">Common thornapple</name>
    <dbReference type="NCBI Taxonomy" id="4076"/>
    <lineage>
        <taxon>Eukaryota</taxon>
        <taxon>Viridiplantae</taxon>
        <taxon>Streptophyta</taxon>
        <taxon>Embryophyta</taxon>
        <taxon>Tracheophyta</taxon>
        <taxon>Spermatophyta</taxon>
        <taxon>Magnoliopsida</taxon>
        <taxon>eudicotyledons</taxon>
        <taxon>Gunneridae</taxon>
        <taxon>Pentapetalae</taxon>
        <taxon>asterids</taxon>
        <taxon>lamiids</taxon>
        <taxon>Solanales</taxon>
        <taxon>Solanaceae</taxon>
        <taxon>Solanoideae</taxon>
        <taxon>Datureae</taxon>
        <taxon>Datura</taxon>
    </lineage>
</organism>
<dbReference type="EMBL" id="JACEIK010000094">
    <property type="protein sequence ID" value="MCD7449422.1"/>
    <property type="molecule type" value="Genomic_DNA"/>
</dbReference>
<dbReference type="Proteomes" id="UP000823775">
    <property type="component" value="Unassembled WGS sequence"/>
</dbReference>
<accession>A0ABS8RS38</accession>
<name>A0ABS8RS38_DATST</name>
<sequence length="265" mass="29805">MSDKALVKHLQRELERLESEFRSPRTSLFPSDYEALLREKNRQMGTIANMTDNHMFIDAGWFKKLPKSACSEITRLSKSNASVHFCGPPSIDADIRTCSDGHSRSSSEDQIIHVPEFEENFLHNSSTPRLLAGNSNYSRSDSCEGWDEIEKQSNGTSEDLFKEVHCIETEESSMKGKEEPNFPSPEESSKFLATMTAENGDKADKGTVSPPAEDYGRLVSPSLKENGKFTLFPCKEDQEYVSFSSSEEERKSSEEPIVLPSKFIP</sequence>
<protein>
    <submittedName>
        <fullName evidence="2">Uncharacterized protein</fullName>
    </submittedName>
</protein>
<evidence type="ECO:0000256" key="1">
    <source>
        <dbReference type="SAM" id="MobiDB-lite"/>
    </source>
</evidence>
<keyword evidence="3" id="KW-1185">Reference proteome</keyword>
<evidence type="ECO:0000313" key="3">
    <source>
        <dbReference type="Proteomes" id="UP000823775"/>
    </source>
</evidence>
<evidence type="ECO:0000313" key="2">
    <source>
        <dbReference type="EMBL" id="MCD7449422.1"/>
    </source>
</evidence>